<proteinExistence type="predicted"/>
<dbReference type="InterPro" id="IPR005702">
    <property type="entry name" value="Wzc-like_C"/>
</dbReference>
<dbReference type="PANTHER" id="PTHR32309">
    <property type="entry name" value="TYROSINE-PROTEIN KINASE"/>
    <property type="match status" value="1"/>
</dbReference>
<dbReference type="GO" id="GO:0016301">
    <property type="term" value="F:kinase activity"/>
    <property type="evidence" value="ECO:0007669"/>
    <property type="project" value="UniProtKB-KW"/>
</dbReference>
<evidence type="ECO:0000259" key="4">
    <source>
        <dbReference type="Pfam" id="PF01656"/>
    </source>
</evidence>
<dbReference type="PANTHER" id="PTHR32309:SF31">
    <property type="entry name" value="CAPSULAR EXOPOLYSACCHARIDE FAMILY"/>
    <property type="match status" value="1"/>
</dbReference>
<feature type="domain" description="CobQ/CobB/MinD/ParA nucleotide binding" evidence="4">
    <location>
        <begin position="408"/>
        <end position="571"/>
    </location>
</feature>
<keyword evidence="6" id="KW-1185">Reference proteome</keyword>
<protein>
    <submittedName>
        <fullName evidence="5">Tyrosine-protein kinase EpsD</fullName>
    </submittedName>
</protein>
<evidence type="ECO:0000313" key="5">
    <source>
        <dbReference type="EMBL" id="AXV08232.1"/>
    </source>
</evidence>
<gene>
    <name evidence="5" type="ORF">DVS28_a3559</name>
</gene>
<evidence type="ECO:0000256" key="3">
    <source>
        <dbReference type="SAM" id="MobiDB-lite"/>
    </source>
</evidence>
<keyword evidence="5" id="KW-0808">Transferase</keyword>
<dbReference type="Pfam" id="PF01656">
    <property type="entry name" value="CbiA"/>
    <property type="match status" value="1"/>
</dbReference>
<dbReference type="CDD" id="cd05387">
    <property type="entry name" value="BY-kinase"/>
    <property type="match status" value="1"/>
</dbReference>
<keyword evidence="5" id="KW-0418">Kinase</keyword>
<dbReference type="InterPro" id="IPR027417">
    <property type="entry name" value="P-loop_NTPase"/>
</dbReference>
<evidence type="ECO:0000256" key="2">
    <source>
        <dbReference type="ARBA" id="ARBA00022840"/>
    </source>
</evidence>
<name>A0A346Y185_9ACTN</name>
<reference evidence="5 6" key="1">
    <citation type="submission" date="2018-09" db="EMBL/GenBank/DDBJ databases">
        <title>Complete genome sequence of Euzebya sp. DY32-46 isolated from seawater of Pacific Ocean.</title>
        <authorList>
            <person name="Xu L."/>
            <person name="Wu Y.-H."/>
            <person name="Xu X.-W."/>
        </authorList>
    </citation>
    <scope>NUCLEOTIDE SEQUENCE [LARGE SCALE GENOMIC DNA]</scope>
    <source>
        <strain evidence="5 6">DY32-46</strain>
    </source>
</reference>
<keyword evidence="2" id="KW-0067">ATP-binding</keyword>
<dbReference type="SUPFAM" id="SSF52540">
    <property type="entry name" value="P-loop containing nucleoside triphosphate hydrolases"/>
    <property type="match status" value="1"/>
</dbReference>
<dbReference type="KEGG" id="euz:DVS28_a3559"/>
<evidence type="ECO:0000313" key="6">
    <source>
        <dbReference type="Proteomes" id="UP000264006"/>
    </source>
</evidence>
<dbReference type="InterPro" id="IPR050445">
    <property type="entry name" value="Bact_polysacc_biosynth/exp"/>
</dbReference>
<feature type="region of interest" description="Disordered" evidence="3">
    <location>
        <begin position="592"/>
        <end position="621"/>
    </location>
</feature>
<evidence type="ECO:0000256" key="1">
    <source>
        <dbReference type="ARBA" id="ARBA00022741"/>
    </source>
</evidence>
<feature type="compositionally biased region" description="Basic and acidic residues" evidence="3">
    <location>
        <begin position="595"/>
        <end position="604"/>
    </location>
</feature>
<sequence>MEAVCLFCWQLWQGSQLERTSRWRGGSSWGQRRKACGSSLRVVRVSAEVRGGVHLLEAHRSGRLNPMDSLQAPATSVEALVGVLRSSIGRILLVGVAAGLLGFGLSALQSLRYTAEADLLLADPRNTGLFGETGVNFLDPSRYVRNQAEFAQSNAVAERASVLLGGRLDSDQVREQSRIRPASDLDQLSISATDGTASGAAQIANAIGEAYQAVVREEAERSTQASLSELQTQRAALEDAIAAAEARLAASPTDASARAERDAAVSQLIMIDSRADQIAVDSTLFGSGVELFERADVPESPSAPTPVRNAVLACFLGALAAAALAWWRADETATADGRNDPSRMLKAPLLGTVPSFEEIGLTGSVPTVEAPKSPAGEAYQFLVGALAFALAETGGQSVVLTSASPVDGKTVTCLNLAVASAQDGRDVVLVDADTRVRGLTRRLGAKDTGGLPALADPRNNLSEIIVPLTADEGQYVPFIPAKSLGDDTAAFFRTPGFRQAITRLREVADLIIVDSPPLLLASDASAIATNVDGIVVVVSRGTSMKLLEEMRERLDRIGTPVLGYIYTKAKLDGAGYGDYAYRYGYSYAYGYGETPDDRRPQKEVKPRRRPGGRHREKATTK</sequence>
<dbReference type="InterPro" id="IPR002586">
    <property type="entry name" value="CobQ/CobB/MinD/ParA_Nub-bd_dom"/>
</dbReference>
<dbReference type="Gene3D" id="3.40.50.300">
    <property type="entry name" value="P-loop containing nucleotide triphosphate hydrolases"/>
    <property type="match status" value="1"/>
</dbReference>
<dbReference type="AlphaFoldDB" id="A0A346Y185"/>
<organism evidence="5 6">
    <name type="scientific">Euzebya pacifica</name>
    <dbReference type="NCBI Taxonomy" id="1608957"/>
    <lineage>
        <taxon>Bacteria</taxon>
        <taxon>Bacillati</taxon>
        <taxon>Actinomycetota</taxon>
        <taxon>Nitriliruptoria</taxon>
        <taxon>Euzebyales</taxon>
    </lineage>
</organism>
<keyword evidence="1" id="KW-0547">Nucleotide-binding</keyword>
<accession>A0A346Y185</accession>
<dbReference type="Proteomes" id="UP000264006">
    <property type="component" value="Chromosome"/>
</dbReference>
<feature type="compositionally biased region" description="Basic residues" evidence="3">
    <location>
        <begin position="605"/>
        <end position="621"/>
    </location>
</feature>
<dbReference type="EMBL" id="CP031165">
    <property type="protein sequence ID" value="AXV08232.1"/>
    <property type="molecule type" value="Genomic_DNA"/>
</dbReference>